<keyword evidence="4" id="KW-1185">Reference proteome</keyword>
<dbReference type="GO" id="GO:0006572">
    <property type="term" value="P:L-tyrosine catabolic process"/>
    <property type="evidence" value="ECO:0007669"/>
    <property type="project" value="TreeGrafter"/>
</dbReference>
<dbReference type="Proteomes" id="UP000663852">
    <property type="component" value="Unassembled WGS sequence"/>
</dbReference>
<dbReference type="Proteomes" id="UP000663828">
    <property type="component" value="Unassembled WGS sequence"/>
</dbReference>
<dbReference type="SUPFAM" id="SSF53383">
    <property type="entry name" value="PLP-dependent transferases"/>
    <property type="match status" value="1"/>
</dbReference>
<organism evidence="3 4">
    <name type="scientific">Adineta ricciae</name>
    <name type="common">Rotifer</name>
    <dbReference type="NCBI Taxonomy" id="249248"/>
    <lineage>
        <taxon>Eukaryota</taxon>
        <taxon>Metazoa</taxon>
        <taxon>Spiralia</taxon>
        <taxon>Gnathifera</taxon>
        <taxon>Rotifera</taxon>
        <taxon>Eurotatoria</taxon>
        <taxon>Bdelloidea</taxon>
        <taxon>Adinetida</taxon>
        <taxon>Adinetidae</taxon>
        <taxon>Adineta</taxon>
    </lineage>
</organism>
<dbReference type="PANTHER" id="PTHR45744">
    <property type="entry name" value="TYROSINE AMINOTRANSFERASE"/>
    <property type="match status" value="1"/>
</dbReference>
<dbReference type="EMBL" id="CAJNOR010006028">
    <property type="protein sequence ID" value="CAF1583236.1"/>
    <property type="molecule type" value="Genomic_DNA"/>
</dbReference>
<protein>
    <recommendedName>
        <fullName evidence="1">Aminotransferase class I/classII large domain-containing protein</fullName>
    </recommendedName>
</protein>
<accession>A0A815ZCJ6</accession>
<dbReference type="InterPro" id="IPR015422">
    <property type="entry name" value="PyrdxlP-dep_Trfase_small"/>
</dbReference>
<comment type="caution">
    <text evidence="3">The sequence shown here is derived from an EMBL/GenBank/DDBJ whole genome shotgun (WGS) entry which is preliminary data.</text>
</comment>
<dbReference type="Gene3D" id="3.90.1150.10">
    <property type="entry name" value="Aspartate Aminotransferase, domain 1"/>
    <property type="match status" value="1"/>
</dbReference>
<evidence type="ECO:0000313" key="3">
    <source>
        <dbReference type="EMBL" id="CAF1583236.1"/>
    </source>
</evidence>
<dbReference type="GO" id="GO:0004838">
    <property type="term" value="F:L-tyrosine-2-oxoglutarate transaminase activity"/>
    <property type="evidence" value="ECO:0007669"/>
    <property type="project" value="TreeGrafter"/>
</dbReference>
<dbReference type="Pfam" id="PF00155">
    <property type="entry name" value="Aminotran_1_2"/>
    <property type="match status" value="1"/>
</dbReference>
<sequence length="149" mass="16890">MYAGMIRFDLVYLIEGVRLLGPNSIIQASLPRILNEAPKIYFKDYMAYVQKNAELMFDILSQAQPTIEPHKSQGALYMLIRINPDQFDGTIENEIDCAQKLMDEQAVSCIPCTSLLLKMFEMHANELWNFVTSTKGKATGTLTTTRSDM</sequence>
<evidence type="ECO:0000313" key="4">
    <source>
        <dbReference type="Proteomes" id="UP000663828"/>
    </source>
</evidence>
<evidence type="ECO:0000259" key="1">
    <source>
        <dbReference type="Pfam" id="PF00155"/>
    </source>
</evidence>
<dbReference type="EMBL" id="CAJNOJ010000132">
    <property type="protein sequence ID" value="CAF1174108.1"/>
    <property type="molecule type" value="Genomic_DNA"/>
</dbReference>
<dbReference type="OrthoDB" id="7042322at2759"/>
<name>A0A815ZCJ6_ADIRI</name>
<feature type="domain" description="Aminotransferase class I/classII large" evidence="1">
    <location>
        <begin position="24"/>
        <end position="116"/>
    </location>
</feature>
<dbReference type="PANTHER" id="PTHR45744:SF2">
    <property type="entry name" value="TYROSINE AMINOTRANSFERASE"/>
    <property type="match status" value="1"/>
</dbReference>
<gene>
    <name evidence="2" type="ORF">EDS130_LOCUS23861</name>
    <name evidence="3" type="ORF">XAT740_LOCUS45744</name>
</gene>
<proteinExistence type="predicted"/>
<dbReference type="InterPro" id="IPR015424">
    <property type="entry name" value="PyrdxlP-dep_Trfase"/>
</dbReference>
<dbReference type="InterPro" id="IPR004839">
    <property type="entry name" value="Aminotransferase_I/II_large"/>
</dbReference>
<evidence type="ECO:0000313" key="2">
    <source>
        <dbReference type="EMBL" id="CAF1174108.1"/>
    </source>
</evidence>
<dbReference type="AlphaFoldDB" id="A0A815ZCJ6"/>
<reference evidence="3" key="1">
    <citation type="submission" date="2021-02" db="EMBL/GenBank/DDBJ databases">
        <authorList>
            <person name="Nowell W R."/>
        </authorList>
    </citation>
    <scope>NUCLEOTIDE SEQUENCE</scope>
</reference>
<dbReference type="GO" id="GO:0030170">
    <property type="term" value="F:pyridoxal phosphate binding"/>
    <property type="evidence" value="ECO:0007669"/>
    <property type="project" value="InterPro"/>
</dbReference>